<reference evidence="2" key="1">
    <citation type="journal article" date="2019" name="Sci. Rep.">
        <title>Draft genome of Tanacetum cinerariifolium, the natural source of mosquito coil.</title>
        <authorList>
            <person name="Yamashiro T."/>
            <person name="Shiraishi A."/>
            <person name="Satake H."/>
            <person name="Nakayama K."/>
        </authorList>
    </citation>
    <scope>NUCLEOTIDE SEQUENCE</scope>
</reference>
<feature type="region of interest" description="Disordered" evidence="1">
    <location>
        <begin position="67"/>
        <end position="96"/>
    </location>
</feature>
<dbReference type="EMBL" id="BKCJ010119070">
    <property type="protein sequence ID" value="GEX61556.1"/>
    <property type="molecule type" value="Genomic_DNA"/>
</dbReference>
<dbReference type="AlphaFoldDB" id="A0A699H8D3"/>
<organism evidence="2">
    <name type="scientific">Tanacetum cinerariifolium</name>
    <name type="common">Dalmatian daisy</name>
    <name type="synonym">Chrysanthemum cinerariifolium</name>
    <dbReference type="NCBI Taxonomy" id="118510"/>
    <lineage>
        <taxon>Eukaryota</taxon>
        <taxon>Viridiplantae</taxon>
        <taxon>Streptophyta</taxon>
        <taxon>Embryophyta</taxon>
        <taxon>Tracheophyta</taxon>
        <taxon>Spermatophyta</taxon>
        <taxon>Magnoliopsida</taxon>
        <taxon>eudicotyledons</taxon>
        <taxon>Gunneridae</taxon>
        <taxon>Pentapetalae</taxon>
        <taxon>asterids</taxon>
        <taxon>campanulids</taxon>
        <taxon>Asterales</taxon>
        <taxon>Asteraceae</taxon>
        <taxon>Asteroideae</taxon>
        <taxon>Anthemideae</taxon>
        <taxon>Anthemidinae</taxon>
        <taxon>Tanacetum</taxon>
    </lineage>
</organism>
<proteinExistence type="predicted"/>
<evidence type="ECO:0000313" key="2">
    <source>
        <dbReference type="EMBL" id="GEX61556.1"/>
    </source>
</evidence>
<comment type="caution">
    <text evidence="2">The sequence shown here is derived from an EMBL/GenBank/DDBJ whole genome shotgun (WGS) entry which is preliminary data.</text>
</comment>
<protein>
    <submittedName>
        <fullName evidence="2">MAK10-like protein</fullName>
    </submittedName>
</protein>
<sequence length="117" mass="13349">MKKSHTVAVDGVVISSDCVRMCKQRRQDFDDVIDRAAGGKLLDKNAKESWEIIENLALYDHEDWDDPRDFAKPEGMRDGTNDESDESVNEELTGWETKAKVETRSRSITLNMKSVRS</sequence>
<feature type="compositionally biased region" description="Basic and acidic residues" evidence="1">
    <location>
        <begin position="67"/>
        <end position="80"/>
    </location>
</feature>
<accession>A0A699H8D3</accession>
<gene>
    <name evidence="2" type="ORF">Tci_333531</name>
</gene>
<evidence type="ECO:0000256" key="1">
    <source>
        <dbReference type="SAM" id="MobiDB-lite"/>
    </source>
</evidence>
<name>A0A699H8D3_TANCI</name>